<evidence type="ECO:0000256" key="2">
    <source>
        <dbReference type="ARBA" id="ARBA00022722"/>
    </source>
</evidence>
<accession>A0ABD0VSX4</accession>
<evidence type="ECO:0000256" key="4">
    <source>
        <dbReference type="ARBA" id="ARBA00022839"/>
    </source>
</evidence>
<keyword evidence="4" id="KW-0269">Exonuclease</keyword>
<dbReference type="PANTHER" id="PTHR12124:SF47">
    <property type="entry name" value="EXOSOME COMPONENT 10"/>
    <property type="match status" value="1"/>
</dbReference>
<feature type="region of interest" description="Disordered" evidence="6">
    <location>
        <begin position="738"/>
        <end position="805"/>
    </location>
</feature>
<dbReference type="InterPro" id="IPR002562">
    <property type="entry name" value="3'-5'_exonuclease_dom"/>
</dbReference>
<feature type="compositionally biased region" description="Basic and acidic residues" evidence="6">
    <location>
        <begin position="789"/>
        <end position="805"/>
    </location>
</feature>
<keyword evidence="9" id="KW-1185">Reference proteome</keyword>
<dbReference type="InterPro" id="IPR002121">
    <property type="entry name" value="HRDC_dom"/>
</dbReference>
<dbReference type="InterPro" id="IPR012337">
    <property type="entry name" value="RNaseH-like_sf"/>
</dbReference>
<reference evidence="8 9" key="1">
    <citation type="journal article" date="2024" name="Plant Biotechnol. J.">
        <title>Dendrobium thyrsiflorum genome and its molecular insights into genes involved in important horticultural traits.</title>
        <authorList>
            <person name="Chen B."/>
            <person name="Wang J.Y."/>
            <person name="Zheng P.J."/>
            <person name="Li K.L."/>
            <person name="Liang Y.M."/>
            <person name="Chen X.F."/>
            <person name="Zhang C."/>
            <person name="Zhao X."/>
            <person name="He X."/>
            <person name="Zhang G.Q."/>
            <person name="Liu Z.J."/>
            <person name="Xu Q."/>
        </authorList>
    </citation>
    <scope>NUCLEOTIDE SEQUENCE [LARGE SCALE GENOMIC DNA]</scope>
    <source>
        <strain evidence="8">GZMU011</strain>
    </source>
</reference>
<keyword evidence="2" id="KW-0540">Nuclease</keyword>
<feature type="compositionally biased region" description="Basic and acidic residues" evidence="6">
    <location>
        <begin position="880"/>
        <end position="899"/>
    </location>
</feature>
<keyword evidence="3" id="KW-0378">Hydrolase</keyword>
<feature type="compositionally biased region" description="Polar residues" evidence="6">
    <location>
        <begin position="738"/>
        <end position="766"/>
    </location>
</feature>
<comment type="subcellular location">
    <subcellularLocation>
        <location evidence="1">Nucleus</location>
    </subcellularLocation>
</comment>
<comment type="caution">
    <text evidence="8">The sequence shown here is derived from an EMBL/GenBank/DDBJ whole genome shotgun (WGS) entry which is preliminary data.</text>
</comment>
<dbReference type="GO" id="GO:0080188">
    <property type="term" value="P:gene silencing by siRNA-directed DNA methylation"/>
    <property type="evidence" value="ECO:0007669"/>
    <property type="project" value="UniProtKB-ARBA"/>
</dbReference>
<evidence type="ECO:0000259" key="7">
    <source>
        <dbReference type="PROSITE" id="PS50967"/>
    </source>
</evidence>
<dbReference type="InterPro" id="IPR049559">
    <property type="entry name" value="Rrp6p-like_exo"/>
</dbReference>
<evidence type="ECO:0000256" key="5">
    <source>
        <dbReference type="ARBA" id="ARBA00023242"/>
    </source>
</evidence>
<dbReference type="PANTHER" id="PTHR12124">
    <property type="entry name" value="POLYMYOSITIS/SCLERODERMA AUTOANTIGEN-RELATED"/>
    <property type="match status" value="1"/>
</dbReference>
<dbReference type="InterPro" id="IPR036397">
    <property type="entry name" value="RNaseH_sf"/>
</dbReference>
<protein>
    <recommendedName>
        <fullName evidence="7">HRDC domain-containing protein</fullName>
    </recommendedName>
</protein>
<dbReference type="SUPFAM" id="SSF53098">
    <property type="entry name" value="Ribonuclease H-like"/>
    <property type="match status" value="1"/>
</dbReference>
<feature type="compositionally biased region" description="Basic and acidic residues" evidence="6">
    <location>
        <begin position="707"/>
        <end position="721"/>
    </location>
</feature>
<proteinExistence type="predicted"/>
<evidence type="ECO:0000256" key="3">
    <source>
        <dbReference type="ARBA" id="ARBA00022801"/>
    </source>
</evidence>
<sequence>MDPISMEMELPPSESVEKKAEALESLISGPLASSVSTLLSCSRGIPSGKDFHFYNNFDEFKLPAREIASKAESSLGGIASSIYLWGSKKPPPPPNELDEAYEWLVNLNDDLLEKFGVSMDDFRSIREKQERNGEAVDSGDGFQLVCGKKKKRGIVQKQERDEGFSASSGIKMVSRDKKATAARAKVPFHLPNIPKPQTEFNILVNNKNTPFQHVWLEMSEDNSRFVHPLEKLSVLDFIDRDIIEDEITKPLSLESTPFKLVEGLRELKELAAKLHEVDEFAVDLEHNQYRSFLGLTCLMQISTRTEDFIVDTLKLRVHIGPYLREVFKDPLKRKVMHGADRDVLWLQRDFGIYVCNLFDTGQGSRLLQLERNSLEYLLRHFCGVEANKEYQNADWRLRPLPDEMIKYAREDTHYLLHIYDLMRCRLLSLSSDENDLLLEVYKRSSEVCMQLYEKEILTDTSYRYIYGLSEADFDSKQLAIVSGLCEWRDKVAREEDESTGYILPNKAVLEIARQMPQSSGNLRRLVKSKHQYVERHLNSVLSIIKNAIANSFAFESIAEEIRKERIEALAMHISEAENLESAIPEHTVDCTVAEGDGKSSNKLHILLGANNAMPSNTNHSVDQISSVGRFQEEKQITELSLLETGYSSSNCDTDGTVKRELIDNGTSSSQRTKDVTPKVSVQVMKKPARAFGALFGNSSRGKKKPLKGNDSEQEKNENKVEQIKASVILPFYSFSSEDNIPETSPTEKNVVPTQTVPSPEQRSKTPTMEEVIPLENGTDGSDSPAESPKTVDRPNGDAESSKTDADATETCLSLSNLSSGFQQCSQFIYERSSLQANYRPSQLLPFDYSTARKTMKFGEEIGGEDDGGGMIDGTRPGSKGAKEGFRSSRNKGEQRERGQQPRRRQAFPPSGNRSTTYRC</sequence>
<dbReference type="GO" id="GO:0005730">
    <property type="term" value="C:nucleolus"/>
    <property type="evidence" value="ECO:0007669"/>
    <property type="project" value="UniProtKB-ARBA"/>
</dbReference>
<dbReference type="Gene3D" id="3.30.420.10">
    <property type="entry name" value="Ribonuclease H-like superfamily/Ribonuclease H"/>
    <property type="match status" value="1"/>
</dbReference>
<evidence type="ECO:0000256" key="6">
    <source>
        <dbReference type="SAM" id="MobiDB-lite"/>
    </source>
</evidence>
<dbReference type="CDD" id="cd06147">
    <property type="entry name" value="Rrp6p_like_exo"/>
    <property type="match status" value="1"/>
</dbReference>
<feature type="region of interest" description="Disordered" evidence="6">
    <location>
        <begin position="652"/>
        <end position="721"/>
    </location>
</feature>
<dbReference type="SMART" id="SM00474">
    <property type="entry name" value="35EXOc"/>
    <property type="match status" value="1"/>
</dbReference>
<dbReference type="InterPro" id="IPR010997">
    <property type="entry name" value="HRDC-like_sf"/>
</dbReference>
<dbReference type="SMART" id="SM00341">
    <property type="entry name" value="HRDC"/>
    <property type="match status" value="1"/>
</dbReference>
<name>A0ABD0VSX4_DENTH</name>
<dbReference type="AlphaFoldDB" id="A0ABD0VSX4"/>
<dbReference type="SUPFAM" id="SSF47819">
    <property type="entry name" value="HRDC-like"/>
    <property type="match status" value="1"/>
</dbReference>
<dbReference type="EMBL" id="JANQDX010000004">
    <property type="protein sequence ID" value="KAL0925812.1"/>
    <property type="molecule type" value="Genomic_DNA"/>
</dbReference>
<feature type="region of interest" description="Disordered" evidence="6">
    <location>
        <begin position="857"/>
        <end position="919"/>
    </location>
</feature>
<evidence type="ECO:0000313" key="9">
    <source>
        <dbReference type="Proteomes" id="UP001552299"/>
    </source>
</evidence>
<dbReference type="Proteomes" id="UP001552299">
    <property type="component" value="Unassembled WGS sequence"/>
</dbReference>
<evidence type="ECO:0000256" key="1">
    <source>
        <dbReference type="ARBA" id="ARBA00004123"/>
    </source>
</evidence>
<dbReference type="InterPro" id="IPR045092">
    <property type="entry name" value="Rrp6-like"/>
</dbReference>
<dbReference type="FunFam" id="3.30.420.10:FF:000065">
    <property type="entry name" value="Protein RRP6-like 2 isoform A"/>
    <property type="match status" value="1"/>
</dbReference>
<gene>
    <name evidence="8" type="ORF">M5K25_004182</name>
</gene>
<dbReference type="InterPro" id="IPR044876">
    <property type="entry name" value="HRDC_dom_sf"/>
</dbReference>
<dbReference type="Pfam" id="PF00570">
    <property type="entry name" value="HRDC"/>
    <property type="match status" value="1"/>
</dbReference>
<dbReference type="PROSITE" id="PS50967">
    <property type="entry name" value="HRDC"/>
    <property type="match status" value="1"/>
</dbReference>
<keyword evidence="5" id="KW-0539">Nucleus</keyword>
<evidence type="ECO:0000313" key="8">
    <source>
        <dbReference type="EMBL" id="KAL0925812.1"/>
    </source>
</evidence>
<feature type="domain" description="HRDC" evidence="7">
    <location>
        <begin position="474"/>
        <end position="554"/>
    </location>
</feature>
<dbReference type="GO" id="GO:0004527">
    <property type="term" value="F:exonuclease activity"/>
    <property type="evidence" value="ECO:0007669"/>
    <property type="project" value="UniProtKB-KW"/>
</dbReference>
<dbReference type="Gene3D" id="1.10.150.80">
    <property type="entry name" value="HRDC domain"/>
    <property type="match status" value="1"/>
</dbReference>
<organism evidence="8 9">
    <name type="scientific">Dendrobium thyrsiflorum</name>
    <name type="common">Pinecone-like raceme dendrobium</name>
    <name type="synonym">Orchid</name>
    <dbReference type="NCBI Taxonomy" id="117978"/>
    <lineage>
        <taxon>Eukaryota</taxon>
        <taxon>Viridiplantae</taxon>
        <taxon>Streptophyta</taxon>
        <taxon>Embryophyta</taxon>
        <taxon>Tracheophyta</taxon>
        <taxon>Spermatophyta</taxon>
        <taxon>Magnoliopsida</taxon>
        <taxon>Liliopsida</taxon>
        <taxon>Asparagales</taxon>
        <taxon>Orchidaceae</taxon>
        <taxon>Epidendroideae</taxon>
        <taxon>Malaxideae</taxon>
        <taxon>Dendrobiinae</taxon>
        <taxon>Dendrobium</taxon>
    </lineage>
</organism>
<dbReference type="Pfam" id="PF01612">
    <property type="entry name" value="DNA_pol_A_exo1"/>
    <property type="match status" value="1"/>
</dbReference>
<dbReference type="FunFam" id="1.10.150.80:FF:000001">
    <property type="entry name" value="Putative exosome component 10"/>
    <property type="match status" value="1"/>
</dbReference>